<keyword evidence="3 10" id="KW-0489">Methyltransferase</keyword>
<dbReference type="RefSeq" id="WP_014782387.1">
    <property type="nucleotide sequence ID" value="NC_018013.1"/>
</dbReference>
<dbReference type="PROSITE" id="PS00092">
    <property type="entry name" value="N6_MTASE"/>
    <property type="match status" value="1"/>
</dbReference>
<dbReference type="HOGENOM" id="CLU_013049_4_2_10"/>
<keyword evidence="6" id="KW-0680">Restriction system</keyword>
<dbReference type="InterPro" id="IPR029063">
    <property type="entry name" value="SAM-dependent_MTases_sf"/>
</dbReference>
<comment type="catalytic activity">
    <reaction evidence="7">
        <text>a 2'-deoxyadenosine in DNA + S-adenosyl-L-methionine = an N(6)-methyl-2'-deoxyadenosine in DNA + S-adenosyl-L-homocysteine + H(+)</text>
        <dbReference type="Rhea" id="RHEA:15197"/>
        <dbReference type="Rhea" id="RHEA-COMP:12418"/>
        <dbReference type="Rhea" id="RHEA-COMP:12419"/>
        <dbReference type="ChEBI" id="CHEBI:15378"/>
        <dbReference type="ChEBI" id="CHEBI:57856"/>
        <dbReference type="ChEBI" id="CHEBI:59789"/>
        <dbReference type="ChEBI" id="CHEBI:90615"/>
        <dbReference type="ChEBI" id="CHEBI:90616"/>
        <dbReference type="EC" id="2.1.1.72"/>
    </reaction>
</comment>
<dbReference type="eggNOG" id="COG0286">
    <property type="taxonomic scope" value="Bacteria"/>
</dbReference>
<feature type="domain" description="DNA methylase adenine-specific" evidence="8">
    <location>
        <begin position="145"/>
        <end position="453"/>
    </location>
</feature>
<dbReference type="PRINTS" id="PR00507">
    <property type="entry name" value="N12N6MTFRASE"/>
</dbReference>
<evidence type="ECO:0000256" key="5">
    <source>
        <dbReference type="ARBA" id="ARBA00022691"/>
    </source>
</evidence>
<dbReference type="InterPro" id="IPR051537">
    <property type="entry name" value="DNA_Adenine_Mtase"/>
</dbReference>
<dbReference type="InterPro" id="IPR003356">
    <property type="entry name" value="DNA_methylase_A-5"/>
</dbReference>
<reference evidence="10 11" key="1">
    <citation type="submission" date="2012-06" db="EMBL/GenBank/DDBJ databases">
        <title>The complete genome of Aequorivita sublithincola DSM 14238.</title>
        <authorList>
            <consortium name="US DOE Joint Genome Institute (JGI-PGF)"/>
            <person name="Lucas S."/>
            <person name="Copeland A."/>
            <person name="Lapidus A."/>
            <person name="Goodwin L."/>
            <person name="Pitluck S."/>
            <person name="Peters L."/>
            <person name="Munk A.C.C."/>
            <person name="Kyrpides N."/>
            <person name="Mavromatis K."/>
            <person name="Pagani I."/>
            <person name="Ivanova N."/>
            <person name="Ovchinnikova G."/>
            <person name="Zeytun A."/>
            <person name="Detter J.C."/>
            <person name="Han C."/>
            <person name="Land M."/>
            <person name="Hauser L."/>
            <person name="Markowitz V."/>
            <person name="Cheng J.-F."/>
            <person name="Hugenholtz P."/>
            <person name="Woyke T."/>
            <person name="Wu D."/>
            <person name="Tindall B."/>
            <person name="Faehnrich R."/>
            <person name="Brambilla E."/>
            <person name="Klenk H.-P."/>
            <person name="Eisen J.A."/>
        </authorList>
    </citation>
    <scope>NUCLEOTIDE SEQUENCE [LARGE SCALE GENOMIC DNA]</scope>
    <source>
        <strain evidence="11">DSM 14238 / LMG 21431 / ACAM 643 / 9-3</strain>
    </source>
</reference>
<accession>I3YVW4</accession>
<keyword evidence="5" id="KW-0949">S-adenosyl-L-methionine</keyword>
<dbReference type="GO" id="GO:0032259">
    <property type="term" value="P:methylation"/>
    <property type="evidence" value="ECO:0007669"/>
    <property type="project" value="UniProtKB-KW"/>
</dbReference>
<dbReference type="GO" id="GO:0009007">
    <property type="term" value="F:site-specific DNA-methyltransferase (adenine-specific) activity"/>
    <property type="evidence" value="ECO:0007669"/>
    <property type="project" value="UniProtKB-EC"/>
</dbReference>
<dbReference type="GO" id="GO:0003677">
    <property type="term" value="F:DNA binding"/>
    <property type="evidence" value="ECO:0007669"/>
    <property type="project" value="InterPro"/>
</dbReference>
<dbReference type="EMBL" id="CP003280">
    <property type="protein sequence ID" value="AFL81132.1"/>
    <property type="molecule type" value="Genomic_DNA"/>
</dbReference>
<evidence type="ECO:0000259" key="8">
    <source>
        <dbReference type="Pfam" id="PF02384"/>
    </source>
</evidence>
<evidence type="ECO:0000256" key="3">
    <source>
        <dbReference type="ARBA" id="ARBA00022603"/>
    </source>
</evidence>
<evidence type="ECO:0000256" key="7">
    <source>
        <dbReference type="ARBA" id="ARBA00047942"/>
    </source>
</evidence>
<dbReference type="SUPFAM" id="SSF53335">
    <property type="entry name" value="S-adenosyl-L-methionine-dependent methyltransferases"/>
    <property type="match status" value="1"/>
</dbReference>
<keyword evidence="11" id="KW-1185">Reference proteome</keyword>
<evidence type="ECO:0000313" key="11">
    <source>
        <dbReference type="Proteomes" id="UP000006049"/>
    </source>
</evidence>
<dbReference type="OrthoDB" id="9814572at2"/>
<dbReference type="Pfam" id="PF12161">
    <property type="entry name" value="HsdM_N"/>
    <property type="match status" value="1"/>
</dbReference>
<dbReference type="AlphaFoldDB" id="I3YVW4"/>
<dbReference type="STRING" id="746697.Aeqsu_1649"/>
<evidence type="ECO:0000259" key="9">
    <source>
        <dbReference type="Pfam" id="PF12161"/>
    </source>
</evidence>
<feature type="domain" description="N6 adenine-specific DNA methyltransferase N-terminal" evidence="9">
    <location>
        <begin position="6"/>
        <end position="132"/>
    </location>
</feature>
<dbReference type="InterPro" id="IPR038333">
    <property type="entry name" value="T1MK-like_N_sf"/>
</dbReference>
<evidence type="ECO:0000256" key="4">
    <source>
        <dbReference type="ARBA" id="ARBA00022679"/>
    </source>
</evidence>
<evidence type="ECO:0000313" key="10">
    <source>
        <dbReference type="EMBL" id="AFL81132.1"/>
    </source>
</evidence>
<dbReference type="PANTHER" id="PTHR42933">
    <property type="entry name" value="SLR6095 PROTEIN"/>
    <property type="match status" value="1"/>
</dbReference>
<comment type="similarity">
    <text evidence="1">Belongs to the N(4)/N(6)-methyltransferase family.</text>
</comment>
<dbReference type="Pfam" id="PF02384">
    <property type="entry name" value="N6_Mtase"/>
    <property type="match status" value="1"/>
</dbReference>
<proteinExistence type="inferred from homology"/>
<dbReference type="PATRIC" id="fig|746697.3.peg.1677"/>
<dbReference type="Gene3D" id="1.20.1260.30">
    <property type="match status" value="1"/>
</dbReference>
<evidence type="ECO:0000256" key="6">
    <source>
        <dbReference type="ARBA" id="ARBA00022747"/>
    </source>
</evidence>
<dbReference type="Gene3D" id="3.40.50.150">
    <property type="entry name" value="Vaccinia Virus protein VP39"/>
    <property type="match status" value="1"/>
</dbReference>
<protein>
    <recommendedName>
        <fullName evidence="2">site-specific DNA-methyltransferase (adenine-specific)</fullName>
        <ecNumber evidence="2">2.1.1.72</ecNumber>
    </recommendedName>
</protein>
<evidence type="ECO:0000256" key="2">
    <source>
        <dbReference type="ARBA" id="ARBA00011900"/>
    </source>
</evidence>
<name>I3YVW4_AEQSU</name>
<dbReference type="GO" id="GO:0009307">
    <property type="term" value="P:DNA restriction-modification system"/>
    <property type="evidence" value="ECO:0007669"/>
    <property type="project" value="UniProtKB-KW"/>
</dbReference>
<dbReference type="Proteomes" id="UP000006049">
    <property type="component" value="Chromosome"/>
</dbReference>
<dbReference type="REBASE" id="70541">
    <property type="entry name" value="M2.Asu14238II"/>
</dbReference>
<dbReference type="InterPro" id="IPR002052">
    <property type="entry name" value="DNA_methylase_N6_adenine_CS"/>
</dbReference>
<dbReference type="EC" id="2.1.1.72" evidence="2"/>
<dbReference type="PANTHER" id="PTHR42933:SF3">
    <property type="entry name" value="TYPE I RESTRICTION ENZYME MJAVIII METHYLASE SUBUNIT"/>
    <property type="match status" value="1"/>
</dbReference>
<dbReference type="KEGG" id="asl:Aeqsu_1649"/>
<evidence type="ECO:0000256" key="1">
    <source>
        <dbReference type="ARBA" id="ARBA00006594"/>
    </source>
</evidence>
<keyword evidence="4 10" id="KW-0808">Transferase</keyword>
<gene>
    <name evidence="10" type="ordered locus">Aeqsu_1649</name>
</gene>
<dbReference type="GO" id="GO:0008170">
    <property type="term" value="F:N-methyltransferase activity"/>
    <property type="evidence" value="ECO:0007669"/>
    <property type="project" value="InterPro"/>
</dbReference>
<organism evidence="10 11">
    <name type="scientific">Aequorivita sublithincola (strain DSM 14238 / LMG 21431 / ACAM 643 / 9-3)</name>
    <dbReference type="NCBI Taxonomy" id="746697"/>
    <lineage>
        <taxon>Bacteria</taxon>
        <taxon>Pseudomonadati</taxon>
        <taxon>Bacteroidota</taxon>
        <taxon>Flavobacteriia</taxon>
        <taxon>Flavobacteriales</taxon>
        <taxon>Flavobacteriaceae</taxon>
        <taxon>Aequorivita</taxon>
    </lineage>
</organism>
<dbReference type="InterPro" id="IPR022749">
    <property type="entry name" value="D12N6_MeTrfase_N"/>
</dbReference>
<sequence>MTQQQLEKYLWGAATQLRGTIDAGDYKQYIFPLLFFKRICDVYDEEFEKALSESDGDIEYASFAENHHFQIPEGSHWNDVRETTTNLGTALQDAMRTIETANPDTLYGIFGDASWTNKNRLSDETLTNLIEHYSQHKLNLATVPDDKLGNAYEYLIKEFADDSGHTAAEFYTNRTVVKLMTMIMDPQPGESVYDPTCGSGGLLLNCALHLKEEGKEYRTLKLYGQEINLITSAIARMNMFMHGIEEFSIVRGDTLARPAFLHNDQLKTFNVILANPPYSIKAWDQKAFVNDPYGRNLWGTPPQGCADYAFQQHIQKSLDAKNGRSISLWPHGVLFRDAEAEMRRKMIEEDLVECVIGLGPNLFYNSPMEACLLITRTNKAKDKKGKILFINAVNEVKQEKTIGMLEQKHIDKIFTAFKNFENQKDFAALVSSEDVLANKGNMNISLYVQPEKEIDNQIVPFEDAFESWSESGNNLKSSMEELFEILEN</sequence>